<name>A0A2Z6LU69_TRISU</name>
<dbReference type="EMBL" id="DF973227">
    <property type="protein sequence ID" value="GAU21328.1"/>
    <property type="molecule type" value="Genomic_DNA"/>
</dbReference>
<organism evidence="1 2">
    <name type="scientific">Trifolium subterraneum</name>
    <name type="common">Subterranean clover</name>
    <dbReference type="NCBI Taxonomy" id="3900"/>
    <lineage>
        <taxon>Eukaryota</taxon>
        <taxon>Viridiplantae</taxon>
        <taxon>Streptophyta</taxon>
        <taxon>Embryophyta</taxon>
        <taxon>Tracheophyta</taxon>
        <taxon>Spermatophyta</taxon>
        <taxon>Magnoliopsida</taxon>
        <taxon>eudicotyledons</taxon>
        <taxon>Gunneridae</taxon>
        <taxon>Pentapetalae</taxon>
        <taxon>rosids</taxon>
        <taxon>fabids</taxon>
        <taxon>Fabales</taxon>
        <taxon>Fabaceae</taxon>
        <taxon>Papilionoideae</taxon>
        <taxon>50 kb inversion clade</taxon>
        <taxon>NPAAA clade</taxon>
        <taxon>Hologalegina</taxon>
        <taxon>IRL clade</taxon>
        <taxon>Trifolieae</taxon>
        <taxon>Trifolium</taxon>
    </lineage>
</organism>
<protein>
    <submittedName>
        <fullName evidence="1">Uncharacterized protein</fullName>
    </submittedName>
</protein>
<evidence type="ECO:0000313" key="2">
    <source>
        <dbReference type="Proteomes" id="UP000242715"/>
    </source>
</evidence>
<dbReference type="Proteomes" id="UP000242715">
    <property type="component" value="Unassembled WGS sequence"/>
</dbReference>
<accession>A0A2Z6LU69</accession>
<keyword evidence="2" id="KW-1185">Reference proteome</keyword>
<sequence>MVAATKIVASTIEDGGQVDPYREKWVPLKMRVGTIKDKMKTMFELRMGEG</sequence>
<gene>
    <name evidence="1" type="ORF">TSUD_372230</name>
</gene>
<reference evidence="2" key="1">
    <citation type="journal article" date="2017" name="Front. Plant Sci.">
        <title>Climate Clever Clovers: New Paradigm to Reduce the Environmental Footprint of Ruminants by Breeding Low Methanogenic Forages Utilizing Haplotype Variation.</title>
        <authorList>
            <person name="Kaur P."/>
            <person name="Appels R."/>
            <person name="Bayer P.E."/>
            <person name="Keeble-Gagnere G."/>
            <person name="Wang J."/>
            <person name="Hirakawa H."/>
            <person name="Shirasawa K."/>
            <person name="Vercoe P."/>
            <person name="Stefanova K."/>
            <person name="Durmic Z."/>
            <person name="Nichols P."/>
            <person name="Revell C."/>
            <person name="Isobe S.N."/>
            <person name="Edwards D."/>
            <person name="Erskine W."/>
        </authorList>
    </citation>
    <scope>NUCLEOTIDE SEQUENCE [LARGE SCALE GENOMIC DNA]</scope>
    <source>
        <strain evidence="2">cv. Daliak</strain>
    </source>
</reference>
<dbReference type="AlphaFoldDB" id="A0A2Z6LU69"/>
<evidence type="ECO:0000313" key="1">
    <source>
        <dbReference type="EMBL" id="GAU21328.1"/>
    </source>
</evidence>
<proteinExistence type="predicted"/>